<dbReference type="SUPFAM" id="SSF58104">
    <property type="entry name" value="Methyl-accepting chemotaxis protein (MCP) signaling domain"/>
    <property type="match status" value="1"/>
</dbReference>
<dbReference type="Proteomes" id="UP000292781">
    <property type="component" value="Unassembled WGS sequence"/>
</dbReference>
<dbReference type="InterPro" id="IPR003660">
    <property type="entry name" value="HAMP_dom"/>
</dbReference>
<dbReference type="PANTHER" id="PTHR43531">
    <property type="entry name" value="PROTEIN ICFG"/>
    <property type="match status" value="1"/>
</dbReference>
<dbReference type="Gene3D" id="1.10.287.950">
    <property type="entry name" value="Methyl-accepting chemotaxis protein"/>
    <property type="match status" value="1"/>
</dbReference>
<dbReference type="Pfam" id="PF00015">
    <property type="entry name" value="MCPsignal"/>
    <property type="match status" value="1"/>
</dbReference>
<evidence type="ECO:0000256" key="4">
    <source>
        <dbReference type="SAM" id="MobiDB-lite"/>
    </source>
</evidence>
<feature type="region of interest" description="Disordered" evidence="4">
    <location>
        <begin position="604"/>
        <end position="623"/>
    </location>
</feature>
<feature type="compositionally biased region" description="Low complexity" evidence="4">
    <location>
        <begin position="326"/>
        <end position="348"/>
    </location>
</feature>
<evidence type="ECO:0000313" key="8">
    <source>
        <dbReference type="EMBL" id="TBW37610.1"/>
    </source>
</evidence>
<feature type="transmembrane region" description="Helical" evidence="5">
    <location>
        <begin position="190"/>
        <end position="211"/>
    </location>
</feature>
<reference evidence="8 9" key="1">
    <citation type="submission" date="2019-02" db="EMBL/GenBank/DDBJ databases">
        <title>Siculibacillus lacustris gen. nov., sp. nov., a new rosette-forming bacterium isolated from a freshwater crater lake (Lake St. Ana, Romania).</title>
        <authorList>
            <person name="Felfoldi T."/>
            <person name="Marton Z."/>
            <person name="Szabo A."/>
            <person name="Mentes A."/>
            <person name="Boka K."/>
            <person name="Marialigeti K."/>
            <person name="Mathe I."/>
            <person name="Koncz M."/>
            <person name="Schumann P."/>
            <person name="Toth E."/>
        </authorList>
    </citation>
    <scope>NUCLEOTIDE SEQUENCE [LARGE SCALE GENOMIC DNA]</scope>
    <source>
        <strain evidence="8 9">SA-279</strain>
    </source>
</reference>
<name>A0A4Q9VQ21_9HYPH</name>
<dbReference type="EMBL" id="SJFN01000014">
    <property type="protein sequence ID" value="TBW37610.1"/>
    <property type="molecule type" value="Genomic_DNA"/>
</dbReference>
<evidence type="ECO:0000256" key="3">
    <source>
        <dbReference type="PROSITE-ProRule" id="PRU00284"/>
    </source>
</evidence>
<dbReference type="InterPro" id="IPR024478">
    <property type="entry name" value="HlyB_4HB_MCP"/>
</dbReference>
<keyword evidence="9" id="KW-1185">Reference proteome</keyword>
<comment type="caution">
    <text evidence="8">The sequence shown here is derived from an EMBL/GenBank/DDBJ whole genome shotgun (WGS) entry which is preliminary data.</text>
</comment>
<feature type="region of interest" description="Disordered" evidence="4">
    <location>
        <begin position="317"/>
        <end position="374"/>
    </location>
</feature>
<keyword evidence="5" id="KW-0472">Membrane</keyword>
<evidence type="ECO:0000259" key="6">
    <source>
        <dbReference type="PROSITE" id="PS50111"/>
    </source>
</evidence>
<evidence type="ECO:0000313" key="9">
    <source>
        <dbReference type="Proteomes" id="UP000292781"/>
    </source>
</evidence>
<dbReference type="InterPro" id="IPR051310">
    <property type="entry name" value="MCP_chemotaxis"/>
</dbReference>
<dbReference type="InterPro" id="IPR004090">
    <property type="entry name" value="Chemotax_Me-accpt_rcpt"/>
</dbReference>
<dbReference type="SMART" id="SM00283">
    <property type="entry name" value="MA"/>
    <property type="match status" value="1"/>
</dbReference>
<dbReference type="GO" id="GO:0005886">
    <property type="term" value="C:plasma membrane"/>
    <property type="evidence" value="ECO:0007669"/>
    <property type="project" value="TreeGrafter"/>
</dbReference>
<gene>
    <name evidence="8" type="ORF">EYW49_10900</name>
</gene>
<dbReference type="GO" id="GO:0007165">
    <property type="term" value="P:signal transduction"/>
    <property type="evidence" value="ECO:0007669"/>
    <property type="project" value="UniProtKB-KW"/>
</dbReference>
<dbReference type="Gene3D" id="6.10.340.10">
    <property type="match status" value="1"/>
</dbReference>
<dbReference type="AlphaFoldDB" id="A0A4Q9VQ21"/>
<dbReference type="PRINTS" id="PR00260">
    <property type="entry name" value="CHEMTRNSDUCR"/>
</dbReference>
<organism evidence="8 9">
    <name type="scientific">Siculibacillus lacustris</name>
    <dbReference type="NCBI Taxonomy" id="1549641"/>
    <lineage>
        <taxon>Bacteria</taxon>
        <taxon>Pseudomonadati</taxon>
        <taxon>Pseudomonadota</taxon>
        <taxon>Alphaproteobacteria</taxon>
        <taxon>Hyphomicrobiales</taxon>
        <taxon>Ancalomicrobiaceae</taxon>
        <taxon>Siculibacillus</taxon>
    </lineage>
</organism>
<dbReference type="InterPro" id="IPR004089">
    <property type="entry name" value="MCPsignal_dom"/>
</dbReference>
<comment type="similarity">
    <text evidence="2">Belongs to the methyl-accepting chemotaxis (MCP) protein family.</text>
</comment>
<feature type="domain" description="HAMP" evidence="7">
    <location>
        <begin position="211"/>
        <end position="263"/>
    </location>
</feature>
<accession>A0A4Q9VQ21</accession>
<protein>
    <submittedName>
        <fullName evidence="8">Methyl-accepting chemotaxis protein</fullName>
    </submittedName>
</protein>
<dbReference type="SMART" id="SM00304">
    <property type="entry name" value="HAMP"/>
    <property type="match status" value="2"/>
</dbReference>
<evidence type="ECO:0000256" key="5">
    <source>
        <dbReference type="SAM" id="Phobius"/>
    </source>
</evidence>
<dbReference type="Pfam" id="PF12729">
    <property type="entry name" value="4HB_MCP_1"/>
    <property type="match status" value="1"/>
</dbReference>
<evidence type="ECO:0000256" key="1">
    <source>
        <dbReference type="ARBA" id="ARBA00022500"/>
    </source>
</evidence>
<dbReference type="PANTHER" id="PTHR43531:SF11">
    <property type="entry name" value="METHYL-ACCEPTING CHEMOTAXIS PROTEIN 3"/>
    <property type="match status" value="1"/>
</dbReference>
<feature type="domain" description="Methyl-accepting transducer" evidence="6">
    <location>
        <begin position="307"/>
        <end position="522"/>
    </location>
</feature>
<dbReference type="OrthoDB" id="9814362at2"/>
<dbReference type="CDD" id="cd06225">
    <property type="entry name" value="HAMP"/>
    <property type="match status" value="1"/>
</dbReference>
<dbReference type="GO" id="GO:0006935">
    <property type="term" value="P:chemotaxis"/>
    <property type="evidence" value="ECO:0007669"/>
    <property type="project" value="UniProtKB-KW"/>
</dbReference>
<dbReference type="PROSITE" id="PS50885">
    <property type="entry name" value="HAMP"/>
    <property type="match status" value="1"/>
</dbReference>
<dbReference type="RefSeq" id="WP_131309511.1">
    <property type="nucleotide sequence ID" value="NZ_SJFN01000014.1"/>
</dbReference>
<dbReference type="GO" id="GO:0004888">
    <property type="term" value="F:transmembrane signaling receptor activity"/>
    <property type="evidence" value="ECO:0007669"/>
    <property type="project" value="InterPro"/>
</dbReference>
<evidence type="ECO:0000259" key="7">
    <source>
        <dbReference type="PROSITE" id="PS50885"/>
    </source>
</evidence>
<proteinExistence type="inferred from homology"/>
<keyword evidence="1" id="KW-0145">Chemotaxis</keyword>
<keyword evidence="5" id="KW-0812">Transmembrane</keyword>
<sequence>MRLTIKLKLGLTFVLLILLAAGMAVLGIQSLGIQNHLSDTMMEGPVKRVEQTTALQDALLRTHRAEKNLILSRNADEIQSNAAELTKIRADFLAQIEKFRSTTGPEGKVILTDVDEWLKVWQGAQAQILALVAKNDPAAQDEATGISKTKAEEATVVITKDFDKLIAINHGRMTTAQAQMDETFEGAQRLLILSAIGSVLIAIGAGLWILLSISRGLKRAGALADAVALGDLGQTVDHGANDEIKDLVVAMNRMVANLKATSDIADAIAAGDLSVEPTPLSDKDTLGHALSRMVEKLRSVVGDALAAAENVSAGSQELSAGAEELSAGATEQASAAEEASSSMEEMAANIKQTADNATQTEKIARQSSADAQASGTAVNRAVQAMQTIAEKIGFVQEIARQTDLLALNAAVEAARAGEHGRGFAVVASEVRKLAERSQTAAAEISTLSTQTVTVAREAGEMLAKLVPDIKKTAELVEEISAACREQDIGADQVNQAIQQLDKVIQQNAGASEQMSATSEELAAQAEQLQSSIAYFRIDGTEAAPVRAPVHAPVAVRSTGAPKGSSYATERAAIAVKLGLAPASEGRTPGSAAVSRHRPAARRANGIALDLGGNDSRDAEFERY</sequence>
<dbReference type="Pfam" id="PF00672">
    <property type="entry name" value="HAMP"/>
    <property type="match status" value="1"/>
</dbReference>
<feature type="compositionally biased region" description="Polar residues" evidence="4">
    <location>
        <begin position="350"/>
        <end position="374"/>
    </location>
</feature>
<feature type="compositionally biased region" description="Basic and acidic residues" evidence="4">
    <location>
        <begin position="614"/>
        <end position="623"/>
    </location>
</feature>
<keyword evidence="5" id="KW-1133">Transmembrane helix</keyword>
<evidence type="ECO:0000256" key="2">
    <source>
        <dbReference type="ARBA" id="ARBA00029447"/>
    </source>
</evidence>
<dbReference type="PROSITE" id="PS50111">
    <property type="entry name" value="CHEMOTAXIS_TRANSDUC_2"/>
    <property type="match status" value="1"/>
</dbReference>
<keyword evidence="3" id="KW-0807">Transducer</keyword>